<protein>
    <submittedName>
        <fullName evidence="2">Site-specific DNA-methyltransferase (adenine-specific)</fullName>
    </submittedName>
</protein>
<dbReference type="AlphaFoldDB" id="A0A1I8J3U2"/>
<accession>A0A1I8J3U2</accession>
<sequence>MDRDGINFKYDEVTVCELKNSELQACPDKVDYLVNDPFSEQRLQQLLLITTVRHRLQSR</sequence>
<dbReference type="WBParaSite" id="maker-uti_cns_0045730-snap-gene-1.8-mRNA-1">
    <property type="protein sequence ID" value="maker-uti_cns_0045730-snap-gene-1.8-mRNA-1"/>
    <property type="gene ID" value="maker-uti_cns_0045730-snap-gene-1.8"/>
</dbReference>
<evidence type="ECO:0000313" key="2">
    <source>
        <dbReference type="WBParaSite" id="maker-uti_cns_0045730-snap-gene-1.8-mRNA-1"/>
    </source>
</evidence>
<organism evidence="1 2">
    <name type="scientific">Macrostomum lignano</name>
    <dbReference type="NCBI Taxonomy" id="282301"/>
    <lineage>
        <taxon>Eukaryota</taxon>
        <taxon>Metazoa</taxon>
        <taxon>Spiralia</taxon>
        <taxon>Lophotrochozoa</taxon>
        <taxon>Platyhelminthes</taxon>
        <taxon>Rhabditophora</taxon>
        <taxon>Macrostomorpha</taxon>
        <taxon>Macrostomida</taxon>
        <taxon>Macrostomidae</taxon>
        <taxon>Macrostomum</taxon>
    </lineage>
</organism>
<dbReference type="Proteomes" id="UP000095280">
    <property type="component" value="Unplaced"/>
</dbReference>
<name>A0A1I8J3U2_9PLAT</name>
<reference evidence="2" key="1">
    <citation type="submission" date="2016-11" db="UniProtKB">
        <authorList>
            <consortium name="WormBaseParasite"/>
        </authorList>
    </citation>
    <scope>IDENTIFICATION</scope>
</reference>
<evidence type="ECO:0000313" key="1">
    <source>
        <dbReference type="Proteomes" id="UP000095280"/>
    </source>
</evidence>
<keyword evidence="1" id="KW-1185">Reference proteome</keyword>
<proteinExistence type="predicted"/>